<dbReference type="Proteomes" id="UP000013909">
    <property type="component" value="Unassembled WGS sequence"/>
</dbReference>
<protein>
    <submittedName>
        <fullName evidence="2">Uncharacterized protein</fullName>
    </submittedName>
</protein>
<sequence>MPDWSGLVTFYLVAAYKVIPISPMDPNNLQRNPLPTATDKDRV</sequence>
<accession>R7ZYP6</accession>
<evidence type="ECO:0000256" key="1">
    <source>
        <dbReference type="SAM" id="MobiDB-lite"/>
    </source>
</evidence>
<feature type="region of interest" description="Disordered" evidence="1">
    <location>
        <begin position="22"/>
        <end position="43"/>
    </location>
</feature>
<dbReference type="AlphaFoldDB" id="R7ZYP6"/>
<evidence type="ECO:0000313" key="2">
    <source>
        <dbReference type="EMBL" id="EON79226.1"/>
    </source>
</evidence>
<gene>
    <name evidence="2" type="ORF">ADIS_0231</name>
</gene>
<reference evidence="2 3" key="1">
    <citation type="submission" date="2013-02" db="EMBL/GenBank/DDBJ databases">
        <title>A novel strain isolated from Lonar lake, Maharashtra, India.</title>
        <authorList>
            <person name="Singh A."/>
        </authorList>
    </citation>
    <scope>NUCLEOTIDE SEQUENCE [LARGE SCALE GENOMIC DNA]</scope>
    <source>
        <strain evidence="2 3">AK24</strain>
    </source>
</reference>
<evidence type="ECO:0000313" key="3">
    <source>
        <dbReference type="Proteomes" id="UP000013909"/>
    </source>
</evidence>
<comment type="caution">
    <text evidence="2">The sequence shown here is derived from an EMBL/GenBank/DDBJ whole genome shotgun (WGS) entry which is preliminary data.</text>
</comment>
<dbReference type="EMBL" id="AQHR01000010">
    <property type="protein sequence ID" value="EON79226.1"/>
    <property type="molecule type" value="Genomic_DNA"/>
</dbReference>
<feature type="compositionally biased region" description="Polar residues" evidence="1">
    <location>
        <begin position="25"/>
        <end position="35"/>
    </location>
</feature>
<proteinExistence type="predicted"/>
<name>R7ZYP6_9BACT</name>
<keyword evidence="3" id="KW-1185">Reference proteome</keyword>
<organism evidence="2 3">
    <name type="scientific">Lunatimonas lonarensis</name>
    <dbReference type="NCBI Taxonomy" id="1232681"/>
    <lineage>
        <taxon>Bacteria</taxon>
        <taxon>Pseudomonadati</taxon>
        <taxon>Bacteroidota</taxon>
        <taxon>Cytophagia</taxon>
        <taxon>Cytophagales</taxon>
        <taxon>Cyclobacteriaceae</taxon>
    </lineage>
</organism>